<dbReference type="GO" id="GO:0003677">
    <property type="term" value="F:DNA binding"/>
    <property type="evidence" value="ECO:0007669"/>
    <property type="project" value="UniProtKB-KW"/>
</dbReference>
<evidence type="ECO:0000259" key="4">
    <source>
        <dbReference type="SMART" id="SM00418"/>
    </source>
</evidence>
<proteinExistence type="predicted"/>
<keyword evidence="1" id="KW-0805">Transcription regulation</keyword>
<comment type="caution">
    <text evidence="5">The sequence shown here is derived from an EMBL/GenBank/DDBJ whole genome shotgun (WGS) entry which is preliminary data.</text>
</comment>
<dbReference type="Gene3D" id="1.10.10.10">
    <property type="entry name" value="Winged helix-like DNA-binding domain superfamily/Winged helix DNA-binding domain"/>
    <property type="match status" value="1"/>
</dbReference>
<evidence type="ECO:0000256" key="2">
    <source>
        <dbReference type="ARBA" id="ARBA00023125"/>
    </source>
</evidence>
<dbReference type="InterPro" id="IPR001845">
    <property type="entry name" value="HTH_ArsR_DNA-bd_dom"/>
</dbReference>
<name>A0A4S4FMB7_9MICO</name>
<keyword evidence="6" id="KW-1185">Reference proteome</keyword>
<keyword evidence="2" id="KW-0238">DNA-binding</keyword>
<dbReference type="SMART" id="SM00418">
    <property type="entry name" value="HTH_ARSR"/>
    <property type="match status" value="1"/>
</dbReference>
<dbReference type="Pfam" id="PF12840">
    <property type="entry name" value="HTH_20"/>
    <property type="match status" value="1"/>
</dbReference>
<dbReference type="EMBL" id="SSSN01000011">
    <property type="protein sequence ID" value="THG31368.1"/>
    <property type="molecule type" value="Genomic_DNA"/>
</dbReference>
<gene>
    <name evidence="5" type="ORF">E6C70_13860</name>
</gene>
<dbReference type="InterPro" id="IPR051081">
    <property type="entry name" value="HTH_MetalResp_TranReg"/>
</dbReference>
<sequence>MPHDESTAQARSVTVTEPTSLRALAHPLRLKLLGLLRVEGPRSVGQLADLVDEAPGTVSYHLGTLAKSGFVVEAPELANDGRERWWRAAHEQTHFDPAELRDDPARRGASVALRQSILQSYLAEQLAALDAESTLDAAWLGASTGGDAFAHLTLEEFARFGEELEALVEKWTTDRREPREGTRVTRVLFSSFPRP</sequence>
<dbReference type="PANTHER" id="PTHR33154">
    <property type="entry name" value="TRANSCRIPTIONAL REGULATOR, ARSR FAMILY"/>
    <property type="match status" value="1"/>
</dbReference>
<feature type="domain" description="HTH arsR-type" evidence="4">
    <location>
        <begin position="19"/>
        <end position="114"/>
    </location>
</feature>
<dbReference type="InterPro" id="IPR011991">
    <property type="entry name" value="ArsR-like_HTH"/>
</dbReference>
<evidence type="ECO:0000313" key="5">
    <source>
        <dbReference type="EMBL" id="THG31368.1"/>
    </source>
</evidence>
<protein>
    <submittedName>
        <fullName evidence="5">ArsR family transcriptional regulator</fullName>
    </submittedName>
</protein>
<organism evidence="5 6">
    <name type="scientific">Orlajensenia flava</name>
    <dbReference type="NCBI Taxonomy" id="2565934"/>
    <lineage>
        <taxon>Bacteria</taxon>
        <taxon>Bacillati</taxon>
        <taxon>Actinomycetota</taxon>
        <taxon>Actinomycetes</taxon>
        <taxon>Micrococcales</taxon>
        <taxon>Microbacteriaceae</taxon>
        <taxon>Orlajensenia</taxon>
    </lineage>
</organism>
<evidence type="ECO:0000313" key="6">
    <source>
        <dbReference type="Proteomes" id="UP000307380"/>
    </source>
</evidence>
<dbReference type="RefSeq" id="WP_136425135.1">
    <property type="nucleotide sequence ID" value="NZ_SSSN01000011.1"/>
</dbReference>
<dbReference type="CDD" id="cd00090">
    <property type="entry name" value="HTH_ARSR"/>
    <property type="match status" value="1"/>
</dbReference>
<dbReference type="InterPro" id="IPR036388">
    <property type="entry name" value="WH-like_DNA-bd_sf"/>
</dbReference>
<dbReference type="AlphaFoldDB" id="A0A4S4FMB7"/>
<accession>A0A4S4FMB7</accession>
<dbReference type="SUPFAM" id="SSF46785">
    <property type="entry name" value="Winged helix' DNA-binding domain"/>
    <property type="match status" value="1"/>
</dbReference>
<dbReference type="OrthoDB" id="7945987at2"/>
<dbReference type="PANTHER" id="PTHR33154:SF15">
    <property type="entry name" value="REGULATORY PROTEIN ARSR"/>
    <property type="match status" value="1"/>
</dbReference>
<dbReference type="Proteomes" id="UP000307380">
    <property type="component" value="Unassembled WGS sequence"/>
</dbReference>
<dbReference type="InterPro" id="IPR036390">
    <property type="entry name" value="WH_DNA-bd_sf"/>
</dbReference>
<dbReference type="GO" id="GO:0003700">
    <property type="term" value="F:DNA-binding transcription factor activity"/>
    <property type="evidence" value="ECO:0007669"/>
    <property type="project" value="InterPro"/>
</dbReference>
<keyword evidence="3" id="KW-0804">Transcription</keyword>
<evidence type="ECO:0000256" key="3">
    <source>
        <dbReference type="ARBA" id="ARBA00023163"/>
    </source>
</evidence>
<evidence type="ECO:0000256" key="1">
    <source>
        <dbReference type="ARBA" id="ARBA00023015"/>
    </source>
</evidence>
<reference evidence="5 6" key="1">
    <citation type="submission" date="2019-04" db="EMBL/GenBank/DDBJ databases">
        <authorList>
            <person name="Jiang L."/>
        </authorList>
    </citation>
    <scope>NUCLEOTIDE SEQUENCE [LARGE SCALE GENOMIC DNA]</scope>
    <source>
        <strain evidence="5 6">YIM 131861</strain>
    </source>
</reference>